<protein>
    <submittedName>
        <fullName evidence="2">Uncharacterized protein</fullName>
    </submittedName>
</protein>
<evidence type="ECO:0000313" key="2">
    <source>
        <dbReference type="EMBL" id="SFS00056.1"/>
    </source>
</evidence>
<sequence>MPDRNPDECDEDHERPSLSGQMIFKGDFDEEEDN</sequence>
<accession>A0A1I6L9D4</accession>
<dbReference type="STRING" id="767519.SAMN05216559_2303"/>
<gene>
    <name evidence="2" type="ORF">SAMN05216559_2303</name>
</gene>
<feature type="compositionally biased region" description="Basic and acidic residues" evidence="1">
    <location>
        <begin position="1"/>
        <end position="16"/>
    </location>
</feature>
<dbReference type="EMBL" id="FOZK01000002">
    <property type="protein sequence ID" value="SFS00056.1"/>
    <property type="molecule type" value="Genomic_DNA"/>
</dbReference>
<name>A0A1I6L9D4_9EURY</name>
<organism evidence="2 3">
    <name type="scientific">Halomicrobium zhouii</name>
    <dbReference type="NCBI Taxonomy" id="767519"/>
    <lineage>
        <taxon>Archaea</taxon>
        <taxon>Methanobacteriati</taxon>
        <taxon>Methanobacteriota</taxon>
        <taxon>Stenosarchaea group</taxon>
        <taxon>Halobacteria</taxon>
        <taxon>Halobacteriales</taxon>
        <taxon>Haloarculaceae</taxon>
        <taxon>Halomicrobium</taxon>
    </lineage>
</organism>
<dbReference type="AlphaFoldDB" id="A0A1I6L9D4"/>
<proteinExistence type="predicted"/>
<dbReference type="Proteomes" id="UP000199062">
    <property type="component" value="Unassembled WGS sequence"/>
</dbReference>
<feature type="region of interest" description="Disordered" evidence="1">
    <location>
        <begin position="1"/>
        <end position="34"/>
    </location>
</feature>
<reference evidence="2 3" key="1">
    <citation type="submission" date="2016-10" db="EMBL/GenBank/DDBJ databases">
        <authorList>
            <person name="de Groot N.N."/>
        </authorList>
    </citation>
    <scope>NUCLEOTIDE SEQUENCE [LARGE SCALE GENOMIC DNA]</scope>
    <source>
        <strain evidence="2 3">CGMCC 1.10457</strain>
    </source>
</reference>
<evidence type="ECO:0000256" key="1">
    <source>
        <dbReference type="SAM" id="MobiDB-lite"/>
    </source>
</evidence>
<keyword evidence="3" id="KW-1185">Reference proteome</keyword>
<evidence type="ECO:0000313" key="3">
    <source>
        <dbReference type="Proteomes" id="UP000199062"/>
    </source>
</evidence>